<organism evidence="2 3">
    <name type="scientific">Polycladospora coralii</name>
    <dbReference type="NCBI Taxonomy" id="2771432"/>
    <lineage>
        <taxon>Bacteria</taxon>
        <taxon>Bacillati</taxon>
        <taxon>Bacillota</taxon>
        <taxon>Bacilli</taxon>
        <taxon>Bacillales</taxon>
        <taxon>Thermoactinomycetaceae</taxon>
        <taxon>Polycladospora</taxon>
    </lineage>
</organism>
<gene>
    <name evidence="2" type="ORF">IC620_07070</name>
</gene>
<dbReference type="CDD" id="cd16344">
    <property type="entry name" value="LMWPAP"/>
    <property type="match status" value="1"/>
</dbReference>
<dbReference type="RefSeq" id="WP_191139545.1">
    <property type="nucleotide sequence ID" value="NZ_JACXAG020000003.1"/>
</dbReference>
<accession>A0A926RX25</accession>
<evidence type="ECO:0000313" key="3">
    <source>
        <dbReference type="Proteomes" id="UP000661691"/>
    </source>
</evidence>
<dbReference type="AlphaFoldDB" id="A0A926RX25"/>
<dbReference type="GO" id="GO:0004725">
    <property type="term" value="F:protein tyrosine phosphatase activity"/>
    <property type="evidence" value="ECO:0007669"/>
    <property type="project" value="TreeGrafter"/>
</dbReference>
<dbReference type="PANTHER" id="PTHR11717">
    <property type="entry name" value="LOW MOLECULAR WEIGHT PROTEIN TYROSINE PHOSPHATASE"/>
    <property type="match status" value="1"/>
</dbReference>
<proteinExistence type="predicted"/>
<dbReference type="PANTHER" id="PTHR11717:SF31">
    <property type="entry name" value="LOW MOLECULAR WEIGHT PROTEIN-TYROSINE-PHOSPHATASE ETP-RELATED"/>
    <property type="match status" value="1"/>
</dbReference>
<dbReference type="InterPro" id="IPR023485">
    <property type="entry name" value="Ptyr_pPase"/>
</dbReference>
<dbReference type="EMBL" id="JACXAH010000008">
    <property type="protein sequence ID" value="MBD1372121.1"/>
    <property type="molecule type" value="Genomic_DNA"/>
</dbReference>
<dbReference type="InterPro" id="IPR036196">
    <property type="entry name" value="Ptyr_pPase_sf"/>
</dbReference>
<evidence type="ECO:0000259" key="1">
    <source>
        <dbReference type="SMART" id="SM00226"/>
    </source>
</evidence>
<dbReference type="Pfam" id="PF01451">
    <property type="entry name" value="LMWPc"/>
    <property type="match status" value="1"/>
</dbReference>
<sequence>MRILFVCTGNTCRSPIAEALLERMSKVRGINVEGRSAGISAMDGMAASPEALHVLAEKEIKHNHASRRIDEEQLQWADLILTMTLHHKNYIIHQFPEHVEKVYTLKEYAGFHTEQEALYKKLDKLYVQLEEKRLSFESRYPQHKTKNWSEQQMEQIKYEWFEELKPLLQEEEKLKQKIEQHGIQLDIQDPFGGSVEVYRQSLIEIEEAIQRILDQLEAKGE</sequence>
<comment type="caution">
    <text evidence="2">The sequence shown here is derived from an EMBL/GenBank/DDBJ whole genome shotgun (WGS) entry which is preliminary data.</text>
</comment>
<dbReference type="Proteomes" id="UP000661691">
    <property type="component" value="Unassembled WGS sequence"/>
</dbReference>
<name>A0A926RX25_9BACL</name>
<keyword evidence="3" id="KW-1185">Reference proteome</keyword>
<dbReference type="SMART" id="SM00226">
    <property type="entry name" value="LMWPc"/>
    <property type="match status" value="1"/>
</dbReference>
<reference evidence="2" key="1">
    <citation type="submission" date="2020-09" db="EMBL/GenBank/DDBJ databases">
        <title>A novel bacterium of genus Hazenella, isolated from South China Sea.</title>
        <authorList>
            <person name="Huang H."/>
            <person name="Mo K."/>
            <person name="Hu Y."/>
        </authorList>
    </citation>
    <scope>NUCLEOTIDE SEQUENCE</scope>
    <source>
        <strain evidence="2">IB182357</strain>
    </source>
</reference>
<evidence type="ECO:0000313" key="2">
    <source>
        <dbReference type="EMBL" id="MBD1372121.1"/>
    </source>
</evidence>
<feature type="domain" description="Phosphotyrosine protein phosphatase I" evidence="1">
    <location>
        <begin position="1"/>
        <end position="215"/>
    </location>
</feature>
<dbReference type="Gene3D" id="3.40.50.2300">
    <property type="match status" value="1"/>
</dbReference>
<dbReference type="InterPro" id="IPR050438">
    <property type="entry name" value="LMW_PTPase"/>
</dbReference>
<protein>
    <submittedName>
        <fullName evidence="2">Low molecular weight protein arginine phosphatase</fullName>
    </submittedName>
</protein>
<dbReference type="SUPFAM" id="SSF52788">
    <property type="entry name" value="Phosphotyrosine protein phosphatases I"/>
    <property type="match status" value="1"/>
</dbReference>